<evidence type="ECO:0000313" key="2">
    <source>
        <dbReference type="Proteomes" id="UP001172155"/>
    </source>
</evidence>
<name>A0AA40F9I4_9PEZI</name>
<proteinExistence type="predicted"/>
<dbReference type="PANTHER" id="PTHR38167">
    <property type="entry name" value="C2H2-TYPE DOMAIN-CONTAINING PROTEIN"/>
    <property type="match status" value="1"/>
</dbReference>
<dbReference type="AlphaFoldDB" id="A0AA40F9I4"/>
<comment type="caution">
    <text evidence="1">The sequence shown here is derived from an EMBL/GenBank/DDBJ whole genome shotgun (WGS) entry which is preliminary data.</text>
</comment>
<organism evidence="1 2">
    <name type="scientific">Schizothecium vesticola</name>
    <dbReference type="NCBI Taxonomy" id="314040"/>
    <lineage>
        <taxon>Eukaryota</taxon>
        <taxon>Fungi</taxon>
        <taxon>Dikarya</taxon>
        <taxon>Ascomycota</taxon>
        <taxon>Pezizomycotina</taxon>
        <taxon>Sordariomycetes</taxon>
        <taxon>Sordariomycetidae</taxon>
        <taxon>Sordariales</taxon>
        <taxon>Schizotheciaceae</taxon>
        <taxon>Schizothecium</taxon>
    </lineage>
</organism>
<accession>A0AA40F9I4</accession>
<evidence type="ECO:0000313" key="1">
    <source>
        <dbReference type="EMBL" id="KAK0753714.1"/>
    </source>
</evidence>
<gene>
    <name evidence="1" type="ORF">B0T18DRAFT_309172</name>
</gene>
<dbReference type="Proteomes" id="UP001172155">
    <property type="component" value="Unassembled WGS sequence"/>
</dbReference>
<keyword evidence="2" id="KW-1185">Reference proteome</keyword>
<dbReference type="EMBL" id="JAUKUD010000001">
    <property type="protein sequence ID" value="KAK0753714.1"/>
    <property type="molecule type" value="Genomic_DNA"/>
</dbReference>
<sequence length="155" mass="17020">TSTDLDALDIASEASVRAILIAVCDDDQTREAALAYLAQLGPDTVQITKDLAAAAERRAGKRKAVCLAICVQCEEAFDKVDNQAKGCQMEPHFDGDVWSDIDPERYNDITAQNFGLSRPEGFFWSYCDQGGEEAGCRFSRHVSDPARNKRARGDD</sequence>
<reference evidence="1" key="1">
    <citation type="submission" date="2023-06" db="EMBL/GenBank/DDBJ databases">
        <title>Genome-scale phylogeny and comparative genomics of the fungal order Sordariales.</title>
        <authorList>
            <consortium name="Lawrence Berkeley National Laboratory"/>
            <person name="Hensen N."/>
            <person name="Bonometti L."/>
            <person name="Westerberg I."/>
            <person name="Brannstrom I.O."/>
            <person name="Guillou S."/>
            <person name="Cros-Aarteil S."/>
            <person name="Calhoun S."/>
            <person name="Haridas S."/>
            <person name="Kuo A."/>
            <person name="Mondo S."/>
            <person name="Pangilinan J."/>
            <person name="Riley R."/>
            <person name="LaButti K."/>
            <person name="Andreopoulos B."/>
            <person name="Lipzen A."/>
            <person name="Chen C."/>
            <person name="Yanf M."/>
            <person name="Daum C."/>
            <person name="Ng V."/>
            <person name="Clum A."/>
            <person name="Steindorff A."/>
            <person name="Ohm R."/>
            <person name="Martin F."/>
            <person name="Silar P."/>
            <person name="Natvig D."/>
            <person name="Lalanne C."/>
            <person name="Gautier V."/>
            <person name="Ament-velasquez S.L."/>
            <person name="Kruys A."/>
            <person name="Hutchinson M.I."/>
            <person name="Powell A.J."/>
            <person name="Barry K."/>
            <person name="Miller A.N."/>
            <person name="Grigoriev I.V."/>
            <person name="Debuchy R."/>
            <person name="Gladieux P."/>
            <person name="Thoren M.H."/>
            <person name="Johannesson H."/>
        </authorList>
    </citation>
    <scope>NUCLEOTIDE SEQUENCE</scope>
    <source>
        <strain evidence="1">SMH3187-1</strain>
    </source>
</reference>
<feature type="non-terminal residue" evidence="1">
    <location>
        <position position="1"/>
    </location>
</feature>
<protein>
    <submittedName>
        <fullName evidence="1">Uncharacterized protein</fullName>
    </submittedName>
</protein>
<feature type="non-terminal residue" evidence="1">
    <location>
        <position position="155"/>
    </location>
</feature>
<dbReference type="PANTHER" id="PTHR38167:SF1">
    <property type="entry name" value="C2H2-TYPE DOMAIN-CONTAINING PROTEIN"/>
    <property type="match status" value="1"/>
</dbReference>